<keyword evidence="2" id="KW-1185">Reference proteome</keyword>
<dbReference type="PANTHER" id="PTHR45749:SF35">
    <property type="entry name" value="AC-LIKE TRANSPOSASE-RELATED"/>
    <property type="match status" value="1"/>
</dbReference>
<dbReference type="AlphaFoldDB" id="A0A9Q0IXK3"/>
<dbReference type="Proteomes" id="UP001148018">
    <property type="component" value="Unassembled WGS sequence"/>
</dbReference>
<protein>
    <recommendedName>
        <fullName evidence="3">Zinc finger MYM-type 1-like protein</fullName>
    </recommendedName>
</protein>
<dbReference type="EMBL" id="JANIIK010000034">
    <property type="protein sequence ID" value="KAJ3614350.1"/>
    <property type="molecule type" value="Genomic_DNA"/>
</dbReference>
<accession>A0A9Q0IXK3</accession>
<gene>
    <name evidence="1" type="ORF">NHX12_017924</name>
</gene>
<proteinExistence type="predicted"/>
<evidence type="ECO:0008006" key="3">
    <source>
        <dbReference type="Google" id="ProtNLM"/>
    </source>
</evidence>
<name>A0A9Q0IXK3_9TELE</name>
<evidence type="ECO:0000313" key="1">
    <source>
        <dbReference type="EMBL" id="KAJ3614350.1"/>
    </source>
</evidence>
<sequence length="395" mass="44319">MKGKKQVVQARLLEKNPRAVFVPCGAHTLNLVLADATKSSRDAVGFFGHLQKVYTFFSGGTQRWSILRSHVDLTVKSWSDTRRESRLQSVHAVRYQAAQIRDALLEARQSLSEPIAKVEAQALAEEVGSYRFLICCIVWNDILTTGNQVNKLLLSASMQLDVAIDLIATAKTSLTQYRASGFAAAQTTAKDLCEEMNIEAVLVQKRLRNTKRQFTYEATDEPLADACLEVTFFNVVVDAALNSLEERFDTMQNVKDNFGVLLNFNNVTTMSRDTLKNQCADLEKMLSKTGESDICGAEMAEEILNLPSVPPKITVMQLLEILHEKQIQELYPNLSFFESFSKLKLVKTHLCSTMGQERLSGLALISINRELSQQISYEAIIDDFASKKSRRVHLK</sequence>
<organism evidence="1 2">
    <name type="scientific">Muraenolepis orangiensis</name>
    <name type="common">Patagonian moray cod</name>
    <dbReference type="NCBI Taxonomy" id="630683"/>
    <lineage>
        <taxon>Eukaryota</taxon>
        <taxon>Metazoa</taxon>
        <taxon>Chordata</taxon>
        <taxon>Craniata</taxon>
        <taxon>Vertebrata</taxon>
        <taxon>Euteleostomi</taxon>
        <taxon>Actinopterygii</taxon>
        <taxon>Neopterygii</taxon>
        <taxon>Teleostei</taxon>
        <taxon>Neoteleostei</taxon>
        <taxon>Acanthomorphata</taxon>
        <taxon>Zeiogadaria</taxon>
        <taxon>Gadariae</taxon>
        <taxon>Gadiformes</taxon>
        <taxon>Muraenolepidoidei</taxon>
        <taxon>Muraenolepididae</taxon>
        <taxon>Muraenolepis</taxon>
    </lineage>
</organism>
<evidence type="ECO:0000313" key="2">
    <source>
        <dbReference type="Proteomes" id="UP001148018"/>
    </source>
</evidence>
<reference evidence="1" key="1">
    <citation type="submission" date="2022-07" db="EMBL/GenBank/DDBJ databases">
        <title>Chromosome-level genome of Muraenolepis orangiensis.</title>
        <authorList>
            <person name="Kim J."/>
        </authorList>
    </citation>
    <scope>NUCLEOTIDE SEQUENCE</scope>
    <source>
        <strain evidence="1">KU_S4_2022</strain>
        <tissue evidence="1">Muscle</tissue>
    </source>
</reference>
<dbReference type="PANTHER" id="PTHR45749">
    <property type="match status" value="1"/>
</dbReference>
<comment type="caution">
    <text evidence="1">The sequence shown here is derived from an EMBL/GenBank/DDBJ whole genome shotgun (WGS) entry which is preliminary data.</text>
</comment>
<dbReference type="OrthoDB" id="1750591at2759"/>